<feature type="signal peptide" evidence="5">
    <location>
        <begin position="1"/>
        <end position="22"/>
    </location>
</feature>
<feature type="region of interest" description="Disordered" evidence="4">
    <location>
        <begin position="366"/>
        <end position="433"/>
    </location>
</feature>
<evidence type="ECO:0000256" key="5">
    <source>
        <dbReference type="SAM" id="SignalP"/>
    </source>
</evidence>
<evidence type="ECO:0000256" key="4">
    <source>
        <dbReference type="SAM" id="MobiDB-lite"/>
    </source>
</evidence>
<dbReference type="Pfam" id="PF12012">
    <property type="entry name" value="DUF3504"/>
    <property type="match status" value="1"/>
</dbReference>
<sequence>MAAPRLPCALGAILSFCSAVLSERLLRGCMTLEQNESSDDEECNNASFLHMDLSKLVVWAHSHGTICKQVPALEFMPNTGHLGKESAMLWMCKVGHAYHWQYGKSHDRGREGTEAVERRRKLQSSEASAREDNFGEKRLRLTPSSFERGQAGSGSMESCGRSPGAVQQEAYTRHKEHRQASPRERQNTWKPLTSCSAAEQHLTAGFQNGEENMKLEVDDDLLIISDKKECVADEDNQLDRIKQNNVPEPPAQVDLQMHHWQKCAIHQPIATQRAAFAPTAGPPLPPVYVLQSPAGNLEDSGRNMLKLGLSTGPTAETSRERTPPGSAAPKVCFKPFSLSSTEAKAQLESRPVVTFFEFEATADVPQQLHLSPPEDDTLGMGSSGKSTEHVSENSKPLGSEEALHPSALQSPESPPPSASNRGEVKKEKRKHRTTGDIKVFKDWLLLHHPSETREIHMLPPEDLDSYLVSFFNSAKRQDGMDFSVHSFSFIQRSIERYLKKHNYQYNMVRGLEFRASQEVWKLKHQHLCQKKREERLSVLENLTDEDVENLQKKGILSKMNPHGFLYLLFTSIVRGFGTRTHRQSFHLYWGQLVLRKSEGEVEYLEWKDDLSSEGNKGEPGPQLFAKPKDPENCPVTNYKEYAKRRPPDMLKETDPLYLAPKTLCSVWDKVWYSRKALTEAKMENILKVITQQFRGAVRKPRA</sequence>
<organism evidence="7 8">
    <name type="scientific">Willisornis vidua</name>
    <name type="common">Xingu scale-backed antbird</name>
    <dbReference type="NCBI Taxonomy" id="1566151"/>
    <lineage>
        <taxon>Eukaryota</taxon>
        <taxon>Metazoa</taxon>
        <taxon>Chordata</taxon>
        <taxon>Craniata</taxon>
        <taxon>Vertebrata</taxon>
        <taxon>Euteleostomi</taxon>
        <taxon>Archelosauria</taxon>
        <taxon>Archosauria</taxon>
        <taxon>Dinosauria</taxon>
        <taxon>Saurischia</taxon>
        <taxon>Theropoda</taxon>
        <taxon>Coelurosauria</taxon>
        <taxon>Aves</taxon>
        <taxon>Neognathae</taxon>
        <taxon>Neoaves</taxon>
        <taxon>Telluraves</taxon>
        <taxon>Australaves</taxon>
        <taxon>Passeriformes</taxon>
        <taxon>Thamnophilidae</taxon>
        <taxon>Willisornis</taxon>
    </lineage>
</organism>
<dbReference type="Proteomes" id="UP001145742">
    <property type="component" value="Unassembled WGS sequence"/>
</dbReference>
<evidence type="ECO:0000256" key="1">
    <source>
        <dbReference type="ARBA" id="ARBA00022499"/>
    </source>
</evidence>
<proteinExistence type="predicted"/>
<keyword evidence="2" id="KW-0597">Phosphoprotein</keyword>
<name>A0ABQ9CZK9_9PASS</name>
<protein>
    <recommendedName>
        <fullName evidence="6">ZMYM2-like/QRICH1 C-terminal domain-containing protein</fullName>
    </recommendedName>
</protein>
<feature type="domain" description="ZMYM2-like/QRICH1 C-terminal" evidence="6">
    <location>
        <begin position="548"/>
        <end position="689"/>
    </location>
</feature>
<dbReference type="InterPro" id="IPR021893">
    <property type="entry name" value="ZMYM2-like_C"/>
</dbReference>
<evidence type="ECO:0000256" key="2">
    <source>
        <dbReference type="ARBA" id="ARBA00022553"/>
    </source>
</evidence>
<feature type="compositionally biased region" description="Basic and acidic residues" evidence="4">
    <location>
        <begin position="104"/>
        <end position="117"/>
    </location>
</feature>
<accession>A0ABQ9CZK9</accession>
<feature type="chain" id="PRO_5045869397" description="ZMYM2-like/QRICH1 C-terminal domain-containing protein" evidence="5">
    <location>
        <begin position="23"/>
        <end position="702"/>
    </location>
</feature>
<feature type="region of interest" description="Disordered" evidence="4">
    <location>
        <begin position="104"/>
        <end position="188"/>
    </location>
</feature>
<dbReference type="EMBL" id="WHWB01034256">
    <property type="protein sequence ID" value="KAJ7412236.1"/>
    <property type="molecule type" value="Genomic_DNA"/>
</dbReference>
<dbReference type="InterPro" id="IPR042838">
    <property type="entry name" value="KIAA1958"/>
</dbReference>
<gene>
    <name evidence="7" type="ORF">WISP_98270</name>
</gene>
<evidence type="ECO:0000313" key="7">
    <source>
        <dbReference type="EMBL" id="KAJ7412236.1"/>
    </source>
</evidence>
<feature type="region of interest" description="Disordered" evidence="4">
    <location>
        <begin position="610"/>
        <end position="629"/>
    </location>
</feature>
<keyword evidence="8" id="KW-1185">Reference proteome</keyword>
<keyword evidence="1" id="KW-1017">Isopeptide bond</keyword>
<evidence type="ECO:0000313" key="8">
    <source>
        <dbReference type="Proteomes" id="UP001145742"/>
    </source>
</evidence>
<feature type="compositionally biased region" description="Basic and acidic residues" evidence="4">
    <location>
        <begin position="178"/>
        <end position="187"/>
    </location>
</feature>
<dbReference type="PANTHER" id="PTHR46963:SF3">
    <property type="entry name" value="DUF3504 DOMAIN-CONTAINING PROTEIN"/>
    <property type="match status" value="1"/>
</dbReference>
<dbReference type="PANTHER" id="PTHR46963">
    <property type="entry name" value="SIMILAR TO RIKEN CDNA E130308A19"/>
    <property type="match status" value="1"/>
</dbReference>
<comment type="caution">
    <text evidence="7">The sequence shown here is derived from an EMBL/GenBank/DDBJ whole genome shotgun (WGS) entry which is preliminary data.</text>
</comment>
<feature type="compositionally biased region" description="Basic and acidic residues" evidence="4">
    <location>
        <begin position="128"/>
        <end position="139"/>
    </location>
</feature>
<keyword evidence="5" id="KW-0732">Signal</keyword>
<evidence type="ECO:0000256" key="3">
    <source>
        <dbReference type="ARBA" id="ARBA00022843"/>
    </source>
</evidence>
<keyword evidence="3" id="KW-0832">Ubl conjugation</keyword>
<evidence type="ECO:0000259" key="6">
    <source>
        <dbReference type="Pfam" id="PF12012"/>
    </source>
</evidence>
<feature type="region of interest" description="Disordered" evidence="4">
    <location>
        <begin position="308"/>
        <end position="330"/>
    </location>
</feature>
<reference evidence="7" key="1">
    <citation type="submission" date="2019-10" db="EMBL/GenBank/DDBJ databases">
        <authorList>
            <person name="Soares A.E.R."/>
            <person name="Aleixo A."/>
            <person name="Schneider P."/>
            <person name="Miyaki C.Y."/>
            <person name="Schneider M.P."/>
            <person name="Mello C."/>
            <person name="Vasconcelos A.T.R."/>
        </authorList>
    </citation>
    <scope>NUCLEOTIDE SEQUENCE</scope>
    <source>
        <tissue evidence="7">Muscle</tissue>
    </source>
</reference>